<accession>A0A6A2XF08</accession>
<dbReference type="GO" id="GO:0006508">
    <property type="term" value="P:proteolysis"/>
    <property type="evidence" value="ECO:0007669"/>
    <property type="project" value="UniProtKB-KW"/>
</dbReference>
<dbReference type="EMBL" id="VEPZ02001421">
    <property type="protein sequence ID" value="KAE8673948.1"/>
    <property type="molecule type" value="Genomic_DNA"/>
</dbReference>
<dbReference type="InterPro" id="IPR021109">
    <property type="entry name" value="Peptidase_aspartic_dom_sf"/>
</dbReference>
<proteinExistence type="inferred from homology"/>
<dbReference type="AlphaFoldDB" id="A0A6A2XF08"/>
<dbReference type="InterPro" id="IPR032799">
    <property type="entry name" value="TAXi_C"/>
</dbReference>
<keyword evidence="2" id="KW-0645">Protease</keyword>
<reference evidence="6" key="1">
    <citation type="submission" date="2019-09" db="EMBL/GenBank/DDBJ databases">
        <title>Draft genome information of white flower Hibiscus syriacus.</title>
        <authorList>
            <person name="Kim Y.-M."/>
        </authorList>
    </citation>
    <scope>NUCLEOTIDE SEQUENCE [LARGE SCALE GENOMIC DNA]</scope>
    <source>
        <strain evidence="6">YM2019G1</strain>
    </source>
</reference>
<gene>
    <name evidence="6" type="ORF">F3Y22_tig00111769pilonHSYRG00160</name>
</gene>
<dbReference type="PROSITE" id="PS00141">
    <property type="entry name" value="ASP_PROTEASE"/>
    <property type="match status" value="1"/>
</dbReference>
<dbReference type="PANTHER" id="PTHR47967">
    <property type="entry name" value="OS07G0603500 PROTEIN-RELATED"/>
    <property type="match status" value="1"/>
</dbReference>
<evidence type="ECO:0000256" key="1">
    <source>
        <dbReference type="ARBA" id="ARBA00007447"/>
    </source>
</evidence>
<sequence length="222" mass="24863">MGSFLWIWFTVDAIDKLLCDFGHREQFDMDSMQALHTIFRSIDPDFLPGEVFDVLQVVLLKRPMLRTTTIDIQRQMRRRQQGRWNFARRGPMGLGRGPLSLVSQLKEPEFSYCLTSIDETQKSLLVMGSIASGTKSLGAMKTTPLIRNPSQPSFYYLSLQGITVGSTALPIKKSTFALQDDGTGGVIIDSGTTITYLEQAASNVLKKEFISQWGFPSTVRAQ</sequence>
<feature type="domain" description="Xylanase inhibitor N-terminal" evidence="5">
    <location>
        <begin position="81"/>
        <end position="129"/>
    </location>
</feature>
<comment type="caution">
    <text evidence="6">The sequence shown here is derived from an EMBL/GenBank/DDBJ whole genome shotgun (WGS) entry which is preliminary data.</text>
</comment>
<evidence type="ECO:0000256" key="3">
    <source>
        <dbReference type="ARBA" id="ARBA00022801"/>
    </source>
</evidence>
<dbReference type="Pfam" id="PF14541">
    <property type="entry name" value="TAXi_C"/>
    <property type="match status" value="1"/>
</dbReference>
<keyword evidence="7" id="KW-1185">Reference proteome</keyword>
<feature type="domain" description="Xylanase inhibitor C-terminal" evidence="4">
    <location>
        <begin position="155"/>
        <end position="215"/>
    </location>
</feature>
<organism evidence="6 7">
    <name type="scientific">Hibiscus syriacus</name>
    <name type="common">Rose of Sharon</name>
    <dbReference type="NCBI Taxonomy" id="106335"/>
    <lineage>
        <taxon>Eukaryota</taxon>
        <taxon>Viridiplantae</taxon>
        <taxon>Streptophyta</taxon>
        <taxon>Embryophyta</taxon>
        <taxon>Tracheophyta</taxon>
        <taxon>Spermatophyta</taxon>
        <taxon>Magnoliopsida</taxon>
        <taxon>eudicotyledons</taxon>
        <taxon>Gunneridae</taxon>
        <taxon>Pentapetalae</taxon>
        <taxon>rosids</taxon>
        <taxon>malvids</taxon>
        <taxon>Malvales</taxon>
        <taxon>Malvaceae</taxon>
        <taxon>Malvoideae</taxon>
        <taxon>Hibiscus</taxon>
    </lineage>
</organism>
<keyword evidence="3" id="KW-0378">Hydrolase</keyword>
<dbReference type="PANTHER" id="PTHR47967:SF23">
    <property type="entry name" value="OS04G0448300 PROTEIN"/>
    <property type="match status" value="1"/>
</dbReference>
<comment type="similarity">
    <text evidence="1">Belongs to the peptidase A1 family.</text>
</comment>
<dbReference type="Gene3D" id="2.40.70.10">
    <property type="entry name" value="Acid Proteases"/>
    <property type="match status" value="2"/>
</dbReference>
<protein>
    <submittedName>
        <fullName evidence="6">Aspartic proteinase nepenthesin-2</fullName>
    </submittedName>
</protein>
<evidence type="ECO:0000313" key="6">
    <source>
        <dbReference type="EMBL" id="KAE8673948.1"/>
    </source>
</evidence>
<dbReference type="GO" id="GO:0004190">
    <property type="term" value="F:aspartic-type endopeptidase activity"/>
    <property type="evidence" value="ECO:0007669"/>
    <property type="project" value="InterPro"/>
</dbReference>
<dbReference type="Proteomes" id="UP000436088">
    <property type="component" value="Unassembled WGS sequence"/>
</dbReference>
<dbReference type="InterPro" id="IPR032861">
    <property type="entry name" value="TAXi_N"/>
</dbReference>
<dbReference type="GO" id="GO:0005576">
    <property type="term" value="C:extracellular region"/>
    <property type="evidence" value="ECO:0007669"/>
    <property type="project" value="TreeGrafter"/>
</dbReference>
<dbReference type="InterPro" id="IPR001969">
    <property type="entry name" value="Aspartic_peptidase_AS"/>
</dbReference>
<evidence type="ECO:0000259" key="5">
    <source>
        <dbReference type="Pfam" id="PF14543"/>
    </source>
</evidence>
<name>A0A6A2XF08_HIBSY</name>
<evidence type="ECO:0000256" key="2">
    <source>
        <dbReference type="ARBA" id="ARBA00022670"/>
    </source>
</evidence>
<dbReference type="InterPro" id="IPR051708">
    <property type="entry name" value="Plant_Aspart_Prot_A1"/>
</dbReference>
<evidence type="ECO:0000313" key="7">
    <source>
        <dbReference type="Proteomes" id="UP000436088"/>
    </source>
</evidence>
<dbReference type="SUPFAM" id="SSF50630">
    <property type="entry name" value="Acid proteases"/>
    <property type="match status" value="1"/>
</dbReference>
<evidence type="ECO:0000259" key="4">
    <source>
        <dbReference type="Pfam" id="PF14541"/>
    </source>
</evidence>
<dbReference type="Pfam" id="PF14543">
    <property type="entry name" value="TAXi_N"/>
    <property type="match status" value="1"/>
</dbReference>